<reference evidence="1" key="2">
    <citation type="journal article" date="2015" name="Data Brief">
        <title>Shoot transcriptome of the giant reed, Arundo donax.</title>
        <authorList>
            <person name="Barrero R.A."/>
            <person name="Guerrero F.D."/>
            <person name="Moolhuijzen P."/>
            <person name="Goolsby J.A."/>
            <person name="Tidwell J."/>
            <person name="Bellgard S.E."/>
            <person name="Bellgard M.I."/>
        </authorList>
    </citation>
    <scope>NUCLEOTIDE SEQUENCE</scope>
    <source>
        <tissue evidence="1">Shoot tissue taken approximately 20 cm above the soil surface</tissue>
    </source>
</reference>
<reference evidence="1" key="1">
    <citation type="submission" date="2014-09" db="EMBL/GenBank/DDBJ databases">
        <authorList>
            <person name="Magalhaes I.L.F."/>
            <person name="Oliveira U."/>
            <person name="Santos F.R."/>
            <person name="Vidigal T.H.D.A."/>
            <person name="Brescovit A.D."/>
            <person name="Santos A.J."/>
        </authorList>
    </citation>
    <scope>NUCLEOTIDE SEQUENCE</scope>
    <source>
        <tissue evidence="1">Shoot tissue taken approximately 20 cm above the soil surface</tissue>
    </source>
</reference>
<accession>A0A0A8ZI25</accession>
<proteinExistence type="predicted"/>
<organism evidence="1">
    <name type="scientific">Arundo donax</name>
    <name type="common">Giant reed</name>
    <name type="synonym">Donax arundinaceus</name>
    <dbReference type="NCBI Taxonomy" id="35708"/>
    <lineage>
        <taxon>Eukaryota</taxon>
        <taxon>Viridiplantae</taxon>
        <taxon>Streptophyta</taxon>
        <taxon>Embryophyta</taxon>
        <taxon>Tracheophyta</taxon>
        <taxon>Spermatophyta</taxon>
        <taxon>Magnoliopsida</taxon>
        <taxon>Liliopsida</taxon>
        <taxon>Poales</taxon>
        <taxon>Poaceae</taxon>
        <taxon>PACMAD clade</taxon>
        <taxon>Arundinoideae</taxon>
        <taxon>Arundineae</taxon>
        <taxon>Arundo</taxon>
    </lineage>
</organism>
<dbReference type="EMBL" id="GBRH01259434">
    <property type="protein sequence ID" value="JAD38461.1"/>
    <property type="molecule type" value="Transcribed_RNA"/>
</dbReference>
<protein>
    <submittedName>
        <fullName evidence="1">Uncharacterized protein</fullName>
    </submittedName>
</protein>
<sequence>MLILLRVSSHSQFLTGGKNPYFGPEK</sequence>
<evidence type="ECO:0000313" key="1">
    <source>
        <dbReference type="EMBL" id="JAD38461.1"/>
    </source>
</evidence>
<name>A0A0A8ZI25_ARUDO</name>
<dbReference type="AlphaFoldDB" id="A0A0A8ZI25"/>